<proteinExistence type="predicted"/>
<dbReference type="InterPro" id="IPR052577">
    <property type="entry name" value="VWA7"/>
</dbReference>
<keyword evidence="5" id="KW-0472">Membrane</keyword>
<dbReference type="AlphaFoldDB" id="A0A8S3RBH4"/>
<evidence type="ECO:0000313" key="9">
    <source>
        <dbReference type="Proteomes" id="UP000683360"/>
    </source>
</evidence>
<reference evidence="8" key="1">
    <citation type="submission" date="2021-03" db="EMBL/GenBank/DDBJ databases">
        <authorList>
            <person name="Bekaert M."/>
        </authorList>
    </citation>
    <scope>NUCLEOTIDE SEQUENCE</scope>
</reference>
<dbReference type="EMBL" id="CAJPWZ010001024">
    <property type="protein sequence ID" value="CAG2205538.1"/>
    <property type="molecule type" value="Genomic_DNA"/>
</dbReference>
<dbReference type="Pfam" id="PF25107">
    <property type="entry name" value="VWA7_N"/>
    <property type="match status" value="1"/>
</dbReference>
<evidence type="ECO:0000259" key="6">
    <source>
        <dbReference type="Pfam" id="PF25106"/>
    </source>
</evidence>
<keyword evidence="2" id="KW-0964">Secreted</keyword>
<name>A0A8S3RBH4_MYTED</name>
<keyword evidence="3" id="KW-0732">Signal</keyword>
<evidence type="ECO:0000256" key="2">
    <source>
        <dbReference type="ARBA" id="ARBA00022525"/>
    </source>
</evidence>
<comment type="caution">
    <text evidence="8">The sequence shown here is derived from an EMBL/GenBank/DDBJ whole genome shotgun (WGS) entry which is preliminary data.</text>
</comment>
<dbReference type="InterPro" id="IPR056862">
    <property type="entry name" value="VWA7_N"/>
</dbReference>
<dbReference type="Proteomes" id="UP000683360">
    <property type="component" value="Unassembled WGS sequence"/>
</dbReference>
<evidence type="ECO:0000256" key="5">
    <source>
        <dbReference type="SAM" id="Phobius"/>
    </source>
</evidence>
<gene>
    <name evidence="8" type="ORF">MEDL_19919</name>
</gene>
<comment type="subcellular location">
    <subcellularLocation>
        <location evidence="1">Secreted</location>
    </subcellularLocation>
</comment>
<protein>
    <submittedName>
        <fullName evidence="8">Uncharacterized protein</fullName>
    </submittedName>
</protein>
<evidence type="ECO:0000256" key="1">
    <source>
        <dbReference type="ARBA" id="ARBA00004613"/>
    </source>
</evidence>
<evidence type="ECO:0000313" key="8">
    <source>
        <dbReference type="EMBL" id="CAG2205538.1"/>
    </source>
</evidence>
<evidence type="ECO:0000256" key="4">
    <source>
        <dbReference type="SAM" id="MobiDB-lite"/>
    </source>
</evidence>
<feature type="domain" description="VWA7 N-terminal" evidence="7">
    <location>
        <begin position="102"/>
        <end position="211"/>
    </location>
</feature>
<evidence type="ECO:0000256" key="3">
    <source>
        <dbReference type="ARBA" id="ARBA00022729"/>
    </source>
</evidence>
<sequence length="743" mass="81947">MLTIHLGCGFYPRIPPHWKTKTHFDITNTGILQAVSEYIYETKNTSATSSSSALNAFFGTDYNGMARLFETVRQIKLQLLIHRNKKKFGYIHCNADQIKQGIKGKQLMEIANQEEDTCIDVQHINKDCKDNMLVEDKLTSGYHHGRGNMKPPRSRGSKTGKCSHGGPDDTSRRLPAKCGINKDTTIERLSPHYHLHNDAYLAAVAATKHFLINKATLNKAYSFTSGTDMIQAISEVKVNGGGDCPELAAAGILNAINLSLPDSTIIVFTDADAKDANRALEIEKEATFKKSRLLHLRTKETFSTPTASRILTDKKDLIMSIQKLSLGMHYLRRTEMLPYKVNMTVQSSIEVDGEIIEENQNGSSLSVEGSPIVGNNTGVLLLKSIYGSNKKEMSYEPTVTFSDIDLMCSADIVVPDITFQVKVNAIDEANAIIIRTVPFVVKPTGVELTITSYRDDIPLDKENKVSYSIVNTGSKEEMYNVRFDDEKSFALGPRTHYHNLNSGDQANGSFILFPQNDVGVLTYSVIAEMNSTLARQQTITKRVSVTKTERPICEVLSVFGKCEFPSLNTANCSKFNWSAESILHFRETQIESISSSGGSAVHLAYQDLTDITEGPVTVGISGVCCTPYVTIDVTDVDGFMSRCILDLSDGLQVESADPVEDVISIPSAPTNLSKSFAVIGAVSGCVIFLCVVIMAGVIANTYLKRKDKTKDDCIKSGKSTQNRPMKHVQNVPYSFQNRLVKFK</sequence>
<feature type="compositionally biased region" description="Basic residues" evidence="4">
    <location>
        <begin position="143"/>
        <end position="158"/>
    </location>
</feature>
<feature type="domain" description="Hemicentin-1-like von Willebrand factor A" evidence="6">
    <location>
        <begin position="220"/>
        <end position="304"/>
    </location>
</feature>
<evidence type="ECO:0000259" key="7">
    <source>
        <dbReference type="Pfam" id="PF25107"/>
    </source>
</evidence>
<keyword evidence="5" id="KW-1133">Transmembrane helix</keyword>
<keyword evidence="5" id="KW-0812">Transmembrane</keyword>
<keyword evidence="9" id="KW-1185">Reference proteome</keyword>
<dbReference type="PANTHER" id="PTHR14905">
    <property type="entry name" value="NG37"/>
    <property type="match status" value="1"/>
</dbReference>
<organism evidence="8 9">
    <name type="scientific">Mytilus edulis</name>
    <name type="common">Blue mussel</name>
    <dbReference type="NCBI Taxonomy" id="6550"/>
    <lineage>
        <taxon>Eukaryota</taxon>
        <taxon>Metazoa</taxon>
        <taxon>Spiralia</taxon>
        <taxon>Lophotrochozoa</taxon>
        <taxon>Mollusca</taxon>
        <taxon>Bivalvia</taxon>
        <taxon>Autobranchia</taxon>
        <taxon>Pteriomorphia</taxon>
        <taxon>Mytilida</taxon>
        <taxon>Mytiloidea</taxon>
        <taxon>Mytilidae</taxon>
        <taxon>Mytilinae</taxon>
        <taxon>Mytilus</taxon>
    </lineage>
</organism>
<dbReference type="OrthoDB" id="6161097at2759"/>
<accession>A0A8S3RBH4</accession>
<dbReference type="Pfam" id="PF25106">
    <property type="entry name" value="VWA_4"/>
    <property type="match status" value="1"/>
</dbReference>
<feature type="transmembrane region" description="Helical" evidence="5">
    <location>
        <begin position="676"/>
        <end position="699"/>
    </location>
</feature>
<dbReference type="PANTHER" id="PTHR14905:SF7">
    <property type="entry name" value="VON WILLEBRAND FACTOR A DOMAIN-CONTAINING PROTEIN 7"/>
    <property type="match status" value="1"/>
</dbReference>
<dbReference type="InterPro" id="IPR056861">
    <property type="entry name" value="HMCN1-like_VWA"/>
</dbReference>
<feature type="region of interest" description="Disordered" evidence="4">
    <location>
        <begin position="139"/>
        <end position="175"/>
    </location>
</feature>